<evidence type="ECO:0000256" key="1">
    <source>
        <dbReference type="ARBA" id="ARBA00023125"/>
    </source>
</evidence>
<feature type="compositionally biased region" description="Acidic residues" evidence="2">
    <location>
        <begin position="136"/>
        <end position="151"/>
    </location>
</feature>
<dbReference type="SMART" id="SM00530">
    <property type="entry name" value="HTH_XRE"/>
    <property type="match status" value="1"/>
</dbReference>
<keyword evidence="5" id="KW-1185">Reference proteome</keyword>
<dbReference type="Proteomes" id="UP001546774">
    <property type="component" value="Unassembled WGS sequence"/>
</dbReference>
<name>A0ABV1H584_9FIRM</name>
<evidence type="ECO:0000256" key="2">
    <source>
        <dbReference type="SAM" id="MobiDB-lite"/>
    </source>
</evidence>
<reference evidence="4" key="1">
    <citation type="submission" date="2024-03" db="EMBL/GenBank/DDBJ databases">
        <title>Human intestinal bacterial collection.</title>
        <authorList>
            <person name="Pauvert C."/>
            <person name="Hitch T.C.A."/>
            <person name="Clavel T."/>
        </authorList>
    </citation>
    <scope>NUCLEOTIDE SEQUENCE [LARGE SCALE GENOMIC DNA]</scope>
    <source>
        <strain evidence="4">CLA-AA-H89B</strain>
    </source>
</reference>
<dbReference type="Pfam" id="PF12844">
    <property type="entry name" value="HTH_19"/>
    <property type="match status" value="1"/>
</dbReference>
<feature type="domain" description="HTH cro/C1-type" evidence="3">
    <location>
        <begin position="7"/>
        <end position="61"/>
    </location>
</feature>
<organism evidence="4 5">
    <name type="scientific">Lachnospira intestinalis</name>
    <dbReference type="NCBI Taxonomy" id="3133158"/>
    <lineage>
        <taxon>Bacteria</taxon>
        <taxon>Bacillati</taxon>
        <taxon>Bacillota</taxon>
        <taxon>Clostridia</taxon>
        <taxon>Lachnospirales</taxon>
        <taxon>Lachnospiraceae</taxon>
        <taxon>Lachnospira</taxon>
    </lineage>
</organism>
<dbReference type="Gene3D" id="1.10.260.40">
    <property type="entry name" value="lambda repressor-like DNA-binding domains"/>
    <property type="match status" value="1"/>
</dbReference>
<dbReference type="PROSITE" id="PS50943">
    <property type="entry name" value="HTH_CROC1"/>
    <property type="match status" value="1"/>
</dbReference>
<sequence length="158" mass="18147">MTQGERVKELRKSLGLTLEKFGDRLGVTKVAISNIEKGNRNLTEQMTKAICREYNVNYDYLVYGDGEMYASDETQYFAMIDRILKSENQFAKNVFKTFATFDVTDWEALQRMIEKYQAVAAQNNETAEHKHCIYDDVPDEPEGGFPEDDFDDISKNAG</sequence>
<feature type="region of interest" description="Disordered" evidence="2">
    <location>
        <begin position="134"/>
        <end position="158"/>
    </location>
</feature>
<dbReference type="CDD" id="cd00093">
    <property type="entry name" value="HTH_XRE"/>
    <property type="match status" value="1"/>
</dbReference>
<evidence type="ECO:0000259" key="3">
    <source>
        <dbReference type="PROSITE" id="PS50943"/>
    </source>
</evidence>
<gene>
    <name evidence="4" type="ORF">WMO37_07440</name>
</gene>
<dbReference type="SUPFAM" id="SSF47413">
    <property type="entry name" value="lambda repressor-like DNA-binding domains"/>
    <property type="match status" value="1"/>
</dbReference>
<dbReference type="EMBL" id="JBBMFS010000005">
    <property type="protein sequence ID" value="MEQ2554851.1"/>
    <property type="molecule type" value="Genomic_DNA"/>
</dbReference>
<dbReference type="PANTHER" id="PTHR46558:SF4">
    <property type="entry name" value="DNA-BIDING PHAGE PROTEIN"/>
    <property type="match status" value="1"/>
</dbReference>
<dbReference type="InterPro" id="IPR001387">
    <property type="entry name" value="Cro/C1-type_HTH"/>
</dbReference>
<keyword evidence="1" id="KW-0238">DNA-binding</keyword>
<evidence type="ECO:0000313" key="4">
    <source>
        <dbReference type="EMBL" id="MEQ2554851.1"/>
    </source>
</evidence>
<comment type="caution">
    <text evidence="4">The sequence shown here is derived from an EMBL/GenBank/DDBJ whole genome shotgun (WGS) entry which is preliminary data.</text>
</comment>
<evidence type="ECO:0000313" key="5">
    <source>
        <dbReference type="Proteomes" id="UP001546774"/>
    </source>
</evidence>
<dbReference type="InterPro" id="IPR010982">
    <property type="entry name" value="Lambda_DNA-bd_dom_sf"/>
</dbReference>
<dbReference type="PANTHER" id="PTHR46558">
    <property type="entry name" value="TRACRIPTIONAL REGULATORY PROTEIN-RELATED-RELATED"/>
    <property type="match status" value="1"/>
</dbReference>
<proteinExistence type="predicted"/>
<accession>A0ABV1H584</accession>
<protein>
    <submittedName>
        <fullName evidence="4">Helix-turn-helix transcriptional regulator</fullName>
    </submittedName>
</protein>